<keyword evidence="4" id="KW-1185">Reference proteome</keyword>
<dbReference type="InterPro" id="IPR036162">
    <property type="entry name" value="Resolvase-like_N_sf"/>
</dbReference>
<dbReference type="InterPro" id="IPR050639">
    <property type="entry name" value="SSR_resolvase"/>
</dbReference>
<dbReference type="PANTHER" id="PTHR30461">
    <property type="entry name" value="DNA-INVERTASE FROM LAMBDOID PROPHAGE"/>
    <property type="match status" value="1"/>
</dbReference>
<name>A0A0V8QI90_9FIRM</name>
<dbReference type="InterPro" id="IPR006119">
    <property type="entry name" value="Resolv_N"/>
</dbReference>
<dbReference type="SMART" id="SM00857">
    <property type="entry name" value="Resolvase"/>
    <property type="match status" value="1"/>
</dbReference>
<evidence type="ECO:0000256" key="1">
    <source>
        <dbReference type="SAM" id="Coils"/>
    </source>
</evidence>
<protein>
    <recommendedName>
        <fullName evidence="2">Recombinase domain-containing protein</fullName>
    </recommendedName>
</protein>
<evidence type="ECO:0000313" key="3">
    <source>
        <dbReference type="EMBL" id="KSV60273.1"/>
    </source>
</evidence>
<evidence type="ECO:0000313" key="4">
    <source>
        <dbReference type="Proteomes" id="UP000054874"/>
    </source>
</evidence>
<dbReference type="EMBL" id="LNAM01000024">
    <property type="protein sequence ID" value="KSV60273.1"/>
    <property type="molecule type" value="Genomic_DNA"/>
</dbReference>
<reference evidence="3 4" key="1">
    <citation type="submission" date="2015-11" db="EMBL/GenBank/DDBJ databases">
        <title>Butyribacter intestini gen. nov., sp. nov., a butyric acid-producing bacterium of the family Lachnospiraceae isolated from the human faeces.</title>
        <authorList>
            <person name="Zou Y."/>
            <person name="Xue W."/>
            <person name="Luo G."/>
            <person name="Lv M."/>
        </authorList>
    </citation>
    <scope>NUCLEOTIDE SEQUENCE [LARGE SCALE GENOMIC DNA]</scope>
    <source>
        <strain evidence="3 4">ACET-33324</strain>
    </source>
</reference>
<dbReference type="CDD" id="cd00338">
    <property type="entry name" value="Ser_Recombinase"/>
    <property type="match status" value="1"/>
</dbReference>
<dbReference type="STRING" id="290052.ASU35_05835"/>
<dbReference type="GO" id="GO:0003677">
    <property type="term" value="F:DNA binding"/>
    <property type="evidence" value="ECO:0007669"/>
    <property type="project" value="InterPro"/>
</dbReference>
<gene>
    <name evidence="3" type="ORF">ASU35_05835</name>
</gene>
<dbReference type="PANTHER" id="PTHR30461:SF23">
    <property type="entry name" value="DNA RECOMBINASE-RELATED"/>
    <property type="match status" value="1"/>
</dbReference>
<feature type="coiled-coil region" evidence="1">
    <location>
        <begin position="400"/>
        <end position="466"/>
    </location>
</feature>
<dbReference type="Gene3D" id="3.90.1750.20">
    <property type="entry name" value="Putative Large Serine Recombinase, Chain B, Domain 2"/>
    <property type="match status" value="1"/>
</dbReference>
<dbReference type="InterPro" id="IPR011109">
    <property type="entry name" value="DNA_bind_recombinase_dom"/>
</dbReference>
<proteinExistence type="predicted"/>
<dbReference type="RefSeq" id="WP_058351474.1">
    <property type="nucleotide sequence ID" value="NZ_CABMMD010000024.1"/>
</dbReference>
<dbReference type="Pfam" id="PF07508">
    <property type="entry name" value="Recombinase"/>
    <property type="match status" value="1"/>
</dbReference>
<dbReference type="Proteomes" id="UP000054874">
    <property type="component" value="Unassembled WGS sequence"/>
</dbReference>
<accession>A0A0V8QI90</accession>
<dbReference type="SUPFAM" id="SSF53041">
    <property type="entry name" value="Resolvase-like"/>
    <property type="match status" value="1"/>
</dbReference>
<dbReference type="AlphaFoldDB" id="A0A0V8QI90"/>
<dbReference type="GO" id="GO:0000150">
    <property type="term" value="F:DNA strand exchange activity"/>
    <property type="evidence" value="ECO:0007669"/>
    <property type="project" value="InterPro"/>
</dbReference>
<sequence>MNYEFMKYNLENLKKDEIIVYLRKSRSDDPMLSVEEVLEKHETILDEWAEKSLGEKIPEENKYREVVSGETLKERPEINKVLRQIESPKIKAVCIVEPQRLTRGDLEDIGRLMKLFKHTHTLIITPQRIYDLQDEYDWDAFERELKRGNDYLEYTKKILSRGRLLSVSQGNYIGSVPPYGYDKAFILDGKRKCPTLVENPEQADVIRMIFELYVNKDMRRASICNYLDDMGIKPPKGIHWSPAALKDMLENIHYIGKVKWNWRKTVTVVEDSEIIKTRPKARMGEFLIYEGRHKAIISEELFEAAQEKQGRNHRAKAKTKIRNPLAGLLYCSCGRAMSLRFYKNSDGSERCSPRLLCDGQKYCHTTSCLYDELIEKVCEVLEDSIHDFEILLRNDGKDSAKIQADIIKHLEKKLQDLQAKELAQWEAQADPDPSNRMPQEIFKQLNEKLLKEKEEVQNSLREAYASMPEPISYEEKIIKFKDALSALRNPDASAQKKNQLLKNCISRIEYRREQSQRLKKDTQKDVKLKAGGNWSETPFEINVKLLL</sequence>
<dbReference type="Pfam" id="PF00239">
    <property type="entry name" value="Resolvase"/>
    <property type="match status" value="1"/>
</dbReference>
<dbReference type="PROSITE" id="PS51737">
    <property type="entry name" value="RECOMBINASE_DNA_BIND"/>
    <property type="match status" value="1"/>
</dbReference>
<keyword evidence="1" id="KW-0175">Coiled coil</keyword>
<evidence type="ECO:0000259" key="2">
    <source>
        <dbReference type="PROSITE" id="PS51737"/>
    </source>
</evidence>
<dbReference type="Gene3D" id="3.40.50.1390">
    <property type="entry name" value="Resolvase, N-terminal catalytic domain"/>
    <property type="match status" value="1"/>
</dbReference>
<feature type="domain" description="Recombinase" evidence="2">
    <location>
        <begin position="178"/>
        <end position="315"/>
    </location>
</feature>
<comment type="caution">
    <text evidence="3">The sequence shown here is derived from an EMBL/GenBank/DDBJ whole genome shotgun (WGS) entry which is preliminary data.</text>
</comment>
<dbReference type="InterPro" id="IPR038109">
    <property type="entry name" value="DNA_bind_recomb_sf"/>
</dbReference>
<dbReference type="OrthoDB" id="65783at2"/>
<organism evidence="3 4">
    <name type="scientific">Acetivibrio ethanolgignens</name>
    <dbReference type="NCBI Taxonomy" id="290052"/>
    <lineage>
        <taxon>Bacteria</taxon>
        <taxon>Bacillati</taxon>
        <taxon>Bacillota</taxon>
        <taxon>Clostridia</taxon>
        <taxon>Eubacteriales</taxon>
        <taxon>Oscillospiraceae</taxon>
        <taxon>Acetivibrio</taxon>
    </lineage>
</organism>